<evidence type="ECO:0000313" key="7">
    <source>
        <dbReference type="RefSeq" id="XP_013873511.1"/>
    </source>
</evidence>
<dbReference type="Pfam" id="PF00335">
    <property type="entry name" value="Tetraspanin"/>
    <property type="match status" value="1"/>
</dbReference>
<dbReference type="KEGG" id="alim:106524306"/>
<evidence type="ECO:0000256" key="5">
    <source>
        <dbReference type="SAM" id="Phobius"/>
    </source>
</evidence>
<evidence type="ECO:0000256" key="1">
    <source>
        <dbReference type="ARBA" id="ARBA00004141"/>
    </source>
</evidence>
<dbReference type="PRINTS" id="PR00259">
    <property type="entry name" value="TMFOUR"/>
</dbReference>
<dbReference type="Proteomes" id="UP000192220">
    <property type="component" value="Unplaced"/>
</dbReference>
<dbReference type="Gene3D" id="1.10.1450.10">
    <property type="entry name" value="Tetraspanin"/>
    <property type="match status" value="1"/>
</dbReference>
<reference evidence="7" key="1">
    <citation type="submission" date="2025-08" db="UniProtKB">
        <authorList>
            <consortium name="RefSeq"/>
        </authorList>
    </citation>
    <scope>IDENTIFICATION</scope>
    <source>
        <strain evidence="7">Quisiro</strain>
        <tissue evidence="7">Liver</tissue>
    </source>
</reference>
<dbReference type="PANTHER" id="PTHR19282">
    <property type="entry name" value="TETRASPANIN"/>
    <property type="match status" value="1"/>
</dbReference>
<feature type="transmembrane region" description="Helical" evidence="5">
    <location>
        <begin position="38"/>
        <end position="61"/>
    </location>
</feature>
<dbReference type="CTD" id="564334"/>
<accession>A0A2I4C0J4</accession>
<keyword evidence="6" id="KW-1185">Reference proteome</keyword>
<protein>
    <submittedName>
        <fullName evidence="7">Tetraspanin 37</fullName>
    </submittedName>
</protein>
<organism evidence="6 7">
    <name type="scientific">Austrofundulus limnaeus</name>
    <name type="common">Annual killifish</name>
    <dbReference type="NCBI Taxonomy" id="52670"/>
    <lineage>
        <taxon>Eukaryota</taxon>
        <taxon>Metazoa</taxon>
        <taxon>Chordata</taxon>
        <taxon>Craniata</taxon>
        <taxon>Vertebrata</taxon>
        <taxon>Euteleostomi</taxon>
        <taxon>Actinopterygii</taxon>
        <taxon>Neopterygii</taxon>
        <taxon>Teleostei</taxon>
        <taxon>Neoteleostei</taxon>
        <taxon>Acanthomorphata</taxon>
        <taxon>Ovalentaria</taxon>
        <taxon>Atherinomorphae</taxon>
        <taxon>Cyprinodontiformes</taxon>
        <taxon>Rivulidae</taxon>
        <taxon>Austrofundulus</taxon>
    </lineage>
</organism>
<dbReference type="InterPro" id="IPR018499">
    <property type="entry name" value="Tetraspanin/Peripherin"/>
</dbReference>
<dbReference type="PANTHER" id="PTHR19282:SF477">
    <property type="entry name" value="TETRASPANIN"/>
    <property type="match status" value="1"/>
</dbReference>
<comment type="subcellular location">
    <subcellularLocation>
        <location evidence="1">Membrane</location>
        <topology evidence="1">Multi-pass membrane protein</topology>
    </subcellularLocation>
</comment>
<dbReference type="OrthoDB" id="10033535at2759"/>
<name>A0A2I4C0J4_AUSLI</name>
<evidence type="ECO:0000256" key="4">
    <source>
        <dbReference type="ARBA" id="ARBA00023136"/>
    </source>
</evidence>
<keyword evidence="2 5" id="KW-0812">Transmembrane</keyword>
<dbReference type="STRING" id="52670.A0A2I4C0J4"/>
<feature type="transmembrane region" description="Helical" evidence="5">
    <location>
        <begin position="6"/>
        <end position="26"/>
    </location>
</feature>
<feature type="transmembrane region" description="Helical" evidence="5">
    <location>
        <begin position="164"/>
        <end position="182"/>
    </location>
</feature>
<gene>
    <name evidence="7" type="primary">tspan37</name>
</gene>
<dbReference type="InParanoid" id="A0A2I4C0J4"/>
<dbReference type="AlphaFoldDB" id="A0A2I4C0J4"/>
<evidence type="ECO:0000313" key="6">
    <source>
        <dbReference type="Proteomes" id="UP000192220"/>
    </source>
</evidence>
<dbReference type="RefSeq" id="XP_013873511.1">
    <property type="nucleotide sequence ID" value="XM_014018057.1"/>
</dbReference>
<dbReference type="InterPro" id="IPR008952">
    <property type="entry name" value="Tetraspanin_EC2_sf"/>
</dbReference>
<evidence type="ECO:0000256" key="2">
    <source>
        <dbReference type="ARBA" id="ARBA00022692"/>
    </source>
</evidence>
<dbReference type="GO" id="GO:0005886">
    <property type="term" value="C:plasma membrane"/>
    <property type="evidence" value="ECO:0007669"/>
    <property type="project" value="TreeGrafter"/>
</dbReference>
<dbReference type="SUPFAM" id="SSF48652">
    <property type="entry name" value="Tetraspanin"/>
    <property type="match status" value="1"/>
</dbReference>
<sequence length="200" mass="22691">MYITLPAVLAICSGAFLFVTGCLGSWMHLKDSSCHQGLFVYFLVMVFCLQGTASLFAYIHYKQVDLEVAPISEVFQKYTGSSQDINSRTVDMAQEKLLCCGVHNYTDWLKTSWFIQTGGLSVPHSCCDPIFSSCNATVNQPWLLYKEGCQVKLKMALQVMLHPIIWGFQLVYLTEAAVLLVMRRLMNEQPFKTHQALHKY</sequence>
<keyword evidence="4 5" id="KW-0472">Membrane</keyword>
<proteinExistence type="predicted"/>
<evidence type="ECO:0000256" key="3">
    <source>
        <dbReference type="ARBA" id="ARBA00022989"/>
    </source>
</evidence>
<keyword evidence="3 5" id="KW-1133">Transmembrane helix</keyword>